<feature type="region of interest" description="Disordered" evidence="1">
    <location>
        <begin position="113"/>
        <end position="137"/>
    </location>
</feature>
<reference evidence="2" key="1">
    <citation type="submission" date="2022-07" db="EMBL/GenBank/DDBJ databases">
        <title>Phylogenomic reconstructions and comparative analyses of Kickxellomycotina fungi.</title>
        <authorList>
            <person name="Reynolds N.K."/>
            <person name="Stajich J.E."/>
            <person name="Barry K."/>
            <person name="Grigoriev I.V."/>
            <person name="Crous P."/>
            <person name="Smith M.E."/>
        </authorList>
    </citation>
    <scope>NUCLEOTIDE SEQUENCE</scope>
    <source>
        <strain evidence="2">CBS 109367</strain>
    </source>
</reference>
<keyword evidence="3" id="KW-1185">Reference proteome</keyword>
<gene>
    <name evidence="2" type="ORF">IWW39_003393</name>
</gene>
<protein>
    <submittedName>
        <fullName evidence="2">Uncharacterized protein</fullName>
    </submittedName>
</protein>
<comment type="caution">
    <text evidence="2">The sequence shown here is derived from an EMBL/GenBank/DDBJ whole genome shotgun (WGS) entry which is preliminary data.</text>
</comment>
<evidence type="ECO:0000256" key="1">
    <source>
        <dbReference type="SAM" id="MobiDB-lite"/>
    </source>
</evidence>
<dbReference type="OrthoDB" id="10555354at2759"/>
<proteinExistence type="predicted"/>
<dbReference type="EMBL" id="JANBTX010000094">
    <property type="protein sequence ID" value="KAJ2686806.1"/>
    <property type="molecule type" value="Genomic_DNA"/>
</dbReference>
<organism evidence="2 3">
    <name type="scientific">Coemansia spiralis</name>
    <dbReference type="NCBI Taxonomy" id="417178"/>
    <lineage>
        <taxon>Eukaryota</taxon>
        <taxon>Fungi</taxon>
        <taxon>Fungi incertae sedis</taxon>
        <taxon>Zoopagomycota</taxon>
        <taxon>Kickxellomycotina</taxon>
        <taxon>Kickxellomycetes</taxon>
        <taxon>Kickxellales</taxon>
        <taxon>Kickxellaceae</taxon>
        <taxon>Coemansia</taxon>
    </lineage>
</organism>
<name>A0A9W8GIP2_9FUNG</name>
<dbReference type="AlphaFoldDB" id="A0A9W8GIP2"/>
<evidence type="ECO:0000313" key="3">
    <source>
        <dbReference type="Proteomes" id="UP001151516"/>
    </source>
</evidence>
<feature type="compositionally biased region" description="Low complexity" evidence="1">
    <location>
        <begin position="121"/>
        <end position="135"/>
    </location>
</feature>
<accession>A0A9W8GIP2</accession>
<sequence>MDNFAYTLDDSQCSVPSATRRSYRRGPDTRMATTATAAHATATIAANSARALPAARAKRTRKKCVNPLTDSLGLSVEPNCSVCNCLMGSWDLYFDHIMFDRVHNENVALSTAANTNSRTKPTAPTASSPSSSSSSIHFMKGVLGSSVEDQTSSPLM</sequence>
<evidence type="ECO:0000313" key="2">
    <source>
        <dbReference type="EMBL" id="KAJ2686806.1"/>
    </source>
</evidence>
<dbReference type="Proteomes" id="UP001151516">
    <property type="component" value="Unassembled WGS sequence"/>
</dbReference>